<name>A0ABS8TFX9_DATST</name>
<sequence length="71" mass="7975">MASNANKGKEIVVADKGFKGIKKVQKGRVHRPREPLLGGHTDLSSPTIWDKVRELRLGYILPSRRSATFFD</sequence>
<gene>
    <name evidence="1" type="ORF">HAX54_009069</name>
</gene>
<dbReference type="EMBL" id="JACEIK010001488">
    <property type="protein sequence ID" value="MCD7469819.1"/>
    <property type="molecule type" value="Genomic_DNA"/>
</dbReference>
<evidence type="ECO:0000313" key="1">
    <source>
        <dbReference type="EMBL" id="MCD7469819.1"/>
    </source>
</evidence>
<proteinExistence type="predicted"/>
<protein>
    <submittedName>
        <fullName evidence="1">Uncharacterized protein</fullName>
    </submittedName>
</protein>
<dbReference type="Proteomes" id="UP000823775">
    <property type="component" value="Unassembled WGS sequence"/>
</dbReference>
<keyword evidence="2" id="KW-1185">Reference proteome</keyword>
<reference evidence="1 2" key="1">
    <citation type="journal article" date="2021" name="BMC Genomics">
        <title>Datura genome reveals duplications of psychoactive alkaloid biosynthetic genes and high mutation rate following tissue culture.</title>
        <authorList>
            <person name="Rajewski A."/>
            <person name="Carter-House D."/>
            <person name="Stajich J."/>
            <person name="Litt A."/>
        </authorList>
    </citation>
    <scope>NUCLEOTIDE SEQUENCE [LARGE SCALE GENOMIC DNA]</scope>
    <source>
        <strain evidence="1">AR-01</strain>
    </source>
</reference>
<accession>A0ABS8TFX9</accession>
<comment type="caution">
    <text evidence="1">The sequence shown here is derived from an EMBL/GenBank/DDBJ whole genome shotgun (WGS) entry which is preliminary data.</text>
</comment>
<feature type="non-terminal residue" evidence="1">
    <location>
        <position position="71"/>
    </location>
</feature>
<evidence type="ECO:0000313" key="2">
    <source>
        <dbReference type="Proteomes" id="UP000823775"/>
    </source>
</evidence>
<organism evidence="1 2">
    <name type="scientific">Datura stramonium</name>
    <name type="common">Jimsonweed</name>
    <name type="synonym">Common thornapple</name>
    <dbReference type="NCBI Taxonomy" id="4076"/>
    <lineage>
        <taxon>Eukaryota</taxon>
        <taxon>Viridiplantae</taxon>
        <taxon>Streptophyta</taxon>
        <taxon>Embryophyta</taxon>
        <taxon>Tracheophyta</taxon>
        <taxon>Spermatophyta</taxon>
        <taxon>Magnoliopsida</taxon>
        <taxon>eudicotyledons</taxon>
        <taxon>Gunneridae</taxon>
        <taxon>Pentapetalae</taxon>
        <taxon>asterids</taxon>
        <taxon>lamiids</taxon>
        <taxon>Solanales</taxon>
        <taxon>Solanaceae</taxon>
        <taxon>Solanoideae</taxon>
        <taxon>Datureae</taxon>
        <taxon>Datura</taxon>
    </lineage>
</organism>